<dbReference type="CDD" id="cd03449">
    <property type="entry name" value="R_hydratase"/>
    <property type="match status" value="1"/>
</dbReference>
<dbReference type="SUPFAM" id="SSF54637">
    <property type="entry name" value="Thioesterase/thiol ester dehydrase-isomerase"/>
    <property type="match status" value="1"/>
</dbReference>
<organism evidence="3 4">
    <name type="scientific">Merluccius polli</name>
    <name type="common">Benguela hake</name>
    <name type="synonym">Merluccius cadenati</name>
    <dbReference type="NCBI Taxonomy" id="89951"/>
    <lineage>
        <taxon>Eukaryota</taxon>
        <taxon>Metazoa</taxon>
        <taxon>Chordata</taxon>
        <taxon>Craniata</taxon>
        <taxon>Vertebrata</taxon>
        <taxon>Euteleostomi</taxon>
        <taxon>Actinopterygii</taxon>
        <taxon>Neopterygii</taxon>
        <taxon>Teleostei</taxon>
        <taxon>Neoteleostei</taxon>
        <taxon>Acanthomorphata</taxon>
        <taxon>Zeiogadaria</taxon>
        <taxon>Gadariae</taxon>
        <taxon>Gadiformes</taxon>
        <taxon>Gadoidei</taxon>
        <taxon>Merlucciidae</taxon>
        <taxon>Merluccius</taxon>
    </lineage>
</organism>
<gene>
    <name evidence="3" type="primary">HTD2</name>
    <name evidence="3" type="ORF">N1851_010947</name>
</gene>
<dbReference type="GO" id="GO:0019171">
    <property type="term" value="F:(3R)-hydroxyacyl-[acyl-carrier-protein] dehydratase activity"/>
    <property type="evidence" value="ECO:0007669"/>
    <property type="project" value="TreeGrafter"/>
</dbReference>
<dbReference type="InterPro" id="IPR002539">
    <property type="entry name" value="MaoC-like_dom"/>
</dbReference>
<evidence type="ECO:0000256" key="1">
    <source>
        <dbReference type="ARBA" id="ARBA00023239"/>
    </source>
</evidence>
<dbReference type="PANTHER" id="PTHR43437">
    <property type="entry name" value="HYDROXYACYL-THIOESTER DEHYDRATASE TYPE 2, MITOCHONDRIAL-RELATED"/>
    <property type="match status" value="1"/>
</dbReference>
<dbReference type="Pfam" id="PF01575">
    <property type="entry name" value="MaoC_dehydratas"/>
    <property type="match status" value="1"/>
</dbReference>
<reference evidence="3" key="1">
    <citation type="journal article" date="2023" name="Front. Mar. Sci.">
        <title>A new Merluccius polli reference genome to investigate the effects of global change in West African waters.</title>
        <authorList>
            <person name="Mateo J.L."/>
            <person name="Blanco-Fernandez C."/>
            <person name="Garcia-Vazquez E."/>
            <person name="Machado-Schiaffino G."/>
        </authorList>
    </citation>
    <scope>NUCLEOTIDE SEQUENCE</scope>
    <source>
        <strain evidence="3">C29</strain>
        <tissue evidence="3">Fin</tissue>
    </source>
</reference>
<dbReference type="GO" id="GO:0006633">
    <property type="term" value="P:fatty acid biosynthetic process"/>
    <property type="evidence" value="ECO:0007669"/>
    <property type="project" value="TreeGrafter"/>
</dbReference>
<evidence type="ECO:0000313" key="3">
    <source>
        <dbReference type="EMBL" id="KAK0148712.1"/>
    </source>
</evidence>
<dbReference type="Proteomes" id="UP001174136">
    <property type="component" value="Unassembled WGS sequence"/>
</dbReference>
<dbReference type="InterPro" id="IPR029069">
    <property type="entry name" value="HotDog_dom_sf"/>
</dbReference>
<dbReference type="EMBL" id="JAOPHQ010002002">
    <property type="protein sequence ID" value="KAK0148712.1"/>
    <property type="molecule type" value="Genomic_DNA"/>
</dbReference>
<dbReference type="GO" id="GO:0018812">
    <property type="term" value="F:3-hydroxyacyl-CoA dehydratase activity"/>
    <property type="evidence" value="ECO:0007669"/>
    <property type="project" value="UniProtKB-ARBA"/>
</dbReference>
<accession>A0AA47MZ63</accession>
<name>A0AA47MZ63_MERPO</name>
<keyword evidence="4" id="KW-1185">Reference proteome</keyword>
<dbReference type="PANTHER" id="PTHR43437:SF3">
    <property type="entry name" value="HYDROXYACYL-THIOESTER DEHYDRATASE TYPE 2, MITOCHONDRIAL"/>
    <property type="match status" value="1"/>
</dbReference>
<proteinExistence type="predicted"/>
<dbReference type="InterPro" id="IPR050965">
    <property type="entry name" value="UPF0336/Enoyl-CoA_hydratase"/>
</dbReference>
<dbReference type="Gene3D" id="3.10.129.10">
    <property type="entry name" value="Hotdog Thioesterase"/>
    <property type="match status" value="1"/>
</dbReference>
<comment type="caution">
    <text evidence="3">The sequence shown here is derived from an EMBL/GenBank/DDBJ whole genome shotgun (WGS) entry which is preliminary data.</text>
</comment>
<keyword evidence="1" id="KW-0456">Lyase</keyword>
<dbReference type="AlphaFoldDB" id="A0AA47MZ63"/>
<protein>
    <submittedName>
        <fullName evidence="3">Hydroxyacyl-thioester dehydratase type 2, mitochondrial</fullName>
    </submittedName>
</protein>
<dbReference type="FunFam" id="3.10.129.10:FF:000042">
    <property type="entry name" value="MaoC domain protein dehydratase"/>
    <property type="match status" value="1"/>
</dbReference>
<sequence>MRVCVLWVVPRRCVHVGQRASLSRTFSSQDVELFSQLTGDSNPLHLDPRYAAATPFRRPVVHGVLVNGLLSALLGTRMPGPGCVLLRQNLRFPNPLYVGEEVVAEAQVTRVRMEVAFLAVRCSAGEKVVMEGDVKLMVPQDNA</sequence>
<dbReference type="GO" id="GO:0005739">
    <property type="term" value="C:mitochondrion"/>
    <property type="evidence" value="ECO:0007669"/>
    <property type="project" value="TreeGrafter"/>
</dbReference>
<evidence type="ECO:0000259" key="2">
    <source>
        <dbReference type="Pfam" id="PF01575"/>
    </source>
</evidence>
<evidence type="ECO:0000313" key="4">
    <source>
        <dbReference type="Proteomes" id="UP001174136"/>
    </source>
</evidence>
<feature type="domain" description="MaoC-like" evidence="2">
    <location>
        <begin position="19"/>
        <end position="112"/>
    </location>
</feature>